<dbReference type="Proteomes" id="UP001229421">
    <property type="component" value="Unassembled WGS sequence"/>
</dbReference>
<evidence type="ECO:0008006" key="7">
    <source>
        <dbReference type="Google" id="ProtNLM"/>
    </source>
</evidence>
<keyword evidence="4" id="KW-0732">Signal</keyword>
<dbReference type="GO" id="GO:0016788">
    <property type="term" value="F:hydrolase activity, acting on ester bonds"/>
    <property type="evidence" value="ECO:0007669"/>
    <property type="project" value="InterPro"/>
</dbReference>
<dbReference type="EMBL" id="JAUHHV010000002">
    <property type="protein sequence ID" value="KAK1432597.1"/>
    <property type="molecule type" value="Genomic_DNA"/>
</dbReference>
<evidence type="ECO:0000313" key="6">
    <source>
        <dbReference type="Proteomes" id="UP001229421"/>
    </source>
</evidence>
<feature type="signal peptide" evidence="4">
    <location>
        <begin position="1"/>
        <end position="18"/>
    </location>
</feature>
<dbReference type="Pfam" id="PF00657">
    <property type="entry name" value="Lipase_GDSL"/>
    <property type="match status" value="1"/>
</dbReference>
<evidence type="ECO:0000256" key="1">
    <source>
        <dbReference type="ARBA" id="ARBA00008668"/>
    </source>
</evidence>
<dbReference type="PANTHER" id="PTHR45648:SF180">
    <property type="entry name" value="OS04G0561800 PROTEIN"/>
    <property type="match status" value="1"/>
</dbReference>
<proteinExistence type="inferred from homology"/>
<gene>
    <name evidence="5" type="ORF">QVD17_09494</name>
</gene>
<evidence type="ECO:0000256" key="2">
    <source>
        <dbReference type="ARBA" id="ARBA00022801"/>
    </source>
</evidence>
<evidence type="ECO:0000256" key="4">
    <source>
        <dbReference type="SAM" id="SignalP"/>
    </source>
</evidence>
<dbReference type="PANTHER" id="PTHR45648">
    <property type="entry name" value="GDSL LIPASE/ACYLHYDROLASE FAMILY PROTEIN (AFU_ORTHOLOGUE AFUA_4G14700)"/>
    <property type="match status" value="1"/>
</dbReference>
<evidence type="ECO:0000256" key="3">
    <source>
        <dbReference type="ARBA" id="ARBA00022963"/>
    </source>
</evidence>
<dbReference type="InterPro" id="IPR051058">
    <property type="entry name" value="GDSL_Est/Lipase"/>
</dbReference>
<dbReference type="GO" id="GO:0016042">
    <property type="term" value="P:lipid catabolic process"/>
    <property type="evidence" value="ECO:0007669"/>
    <property type="project" value="UniProtKB-KW"/>
</dbReference>
<dbReference type="InterPro" id="IPR036514">
    <property type="entry name" value="SGNH_hydro_sf"/>
</dbReference>
<sequence length="372" mass="40471">MAIMVGKVVMFVLYYALANDNMMMTVRAALDYKTDAPIFIFGDSTVDVGTNNYLKKCTAKADHPYHGIDFPHSKPTGRFSNGKNAADQIASLLGNYKVSPPPFLALLNRKSTFKRNLLRGANFASGGSGIFSATGQIYYHKVICMEEQIQQFATVRENITELLGSSKAADDLLQSSIYLISIGSNDLFEYAAAQIFATANPKPFVSNLTQAYAARLTKLYELGARKFAIVGIPPIGCCPGARAYNATGGCIDLINDGARLFYKSMQPLLTGFSLLFKGFKYSLGNTYAMTMNVIDNPRGNGFKEVKSACCGNGTSICRVGVNLCSNRGDFLYWDHFHPTDKASELAALTLVYGEGTEYVTPINFSSLAMVGL</sequence>
<name>A0AAD8L637_TARER</name>
<organism evidence="5 6">
    <name type="scientific">Tagetes erecta</name>
    <name type="common">African marigold</name>
    <dbReference type="NCBI Taxonomy" id="13708"/>
    <lineage>
        <taxon>Eukaryota</taxon>
        <taxon>Viridiplantae</taxon>
        <taxon>Streptophyta</taxon>
        <taxon>Embryophyta</taxon>
        <taxon>Tracheophyta</taxon>
        <taxon>Spermatophyta</taxon>
        <taxon>Magnoliopsida</taxon>
        <taxon>eudicotyledons</taxon>
        <taxon>Gunneridae</taxon>
        <taxon>Pentapetalae</taxon>
        <taxon>asterids</taxon>
        <taxon>campanulids</taxon>
        <taxon>Asterales</taxon>
        <taxon>Asteraceae</taxon>
        <taxon>Asteroideae</taxon>
        <taxon>Heliantheae alliance</taxon>
        <taxon>Tageteae</taxon>
        <taxon>Tagetes</taxon>
    </lineage>
</organism>
<keyword evidence="3" id="KW-0443">Lipid metabolism</keyword>
<dbReference type="InterPro" id="IPR035669">
    <property type="entry name" value="SGNH_plant_lipase-like"/>
</dbReference>
<evidence type="ECO:0000313" key="5">
    <source>
        <dbReference type="EMBL" id="KAK1432597.1"/>
    </source>
</evidence>
<protein>
    <recommendedName>
        <fullName evidence="7">GDSL esterase/lipase</fullName>
    </recommendedName>
</protein>
<reference evidence="5" key="1">
    <citation type="journal article" date="2023" name="bioRxiv">
        <title>Improved chromosome-level genome assembly for marigold (Tagetes erecta).</title>
        <authorList>
            <person name="Jiang F."/>
            <person name="Yuan L."/>
            <person name="Wang S."/>
            <person name="Wang H."/>
            <person name="Xu D."/>
            <person name="Wang A."/>
            <person name="Fan W."/>
        </authorList>
    </citation>
    <scope>NUCLEOTIDE SEQUENCE</scope>
    <source>
        <strain evidence="5">WSJ</strain>
        <tissue evidence="5">Leaf</tissue>
    </source>
</reference>
<dbReference type="Gene3D" id="3.40.50.1110">
    <property type="entry name" value="SGNH hydrolase"/>
    <property type="match status" value="1"/>
</dbReference>
<comment type="caution">
    <text evidence="5">The sequence shown here is derived from an EMBL/GenBank/DDBJ whole genome shotgun (WGS) entry which is preliminary data.</text>
</comment>
<dbReference type="CDD" id="cd01837">
    <property type="entry name" value="SGNH_plant_lipase_like"/>
    <property type="match status" value="1"/>
</dbReference>
<accession>A0AAD8L637</accession>
<dbReference type="SUPFAM" id="SSF52266">
    <property type="entry name" value="SGNH hydrolase"/>
    <property type="match status" value="1"/>
</dbReference>
<keyword evidence="2" id="KW-0378">Hydrolase</keyword>
<comment type="similarity">
    <text evidence="1">Belongs to the 'GDSL' lipolytic enzyme family.</text>
</comment>
<feature type="chain" id="PRO_5042247208" description="GDSL esterase/lipase" evidence="4">
    <location>
        <begin position="19"/>
        <end position="372"/>
    </location>
</feature>
<keyword evidence="3" id="KW-0442">Lipid degradation</keyword>
<dbReference type="InterPro" id="IPR001087">
    <property type="entry name" value="GDSL"/>
</dbReference>
<keyword evidence="6" id="KW-1185">Reference proteome</keyword>
<dbReference type="AlphaFoldDB" id="A0AAD8L637"/>